<evidence type="ECO:0000313" key="1">
    <source>
        <dbReference type="EMBL" id="CAG6610607.1"/>
    </source>
</evidence>
<sequence length="101" mass="12675">MRRLTITCCMFRRYKARSPHMEEVFMKIAFHEQNNNLLTSNEHWKNTTMYLHENFKLGLFYSECFIFFNRKLYFIEIVYLHTCTLYRVYVCKYDFLSRRRL</sequence>
<name>A0A8D8LRD3_9HEMI</name>
<proteinExistence type="predicted"/>
<accession>A0A8D8LRD3</accession>
<protein>
    <submittedName>
        <fullName evidence="1">Uncharacterized protein</fullName>
    </submittedName>
</protein>
<dbReference type="AlphaFoldDB" id="A0A8D8LRD3"/>
<dbReference type="EMBL" id="HBUF01018953">
    <property type="protein sequence ID" value="CAG6610607.1"/>
    <property type="molecule type" value="Transcribed_RNA"/>
</dbReference>
<organism evidence="1">
    <name type="scientific">Cacopsylla melanoneura</name>
    <dbReference type="NCBI Taxonomy" id="428564"/>
    <lineage>
        <taxon>Eukaryota</taxon>
        <taxon>Metazoa</taxon>
        <taxon>Ecdysozoa</taxon>
        <taxon>Arthropoda</taxon>
        <taxon>Hexapoda</taxon>
        <taxon>Insecta</taxon>
        <taxon>Pterygota</taxon>
        <taxon>Neoptera</taxon>
        <taxon>Paraneoptera</taxon>
        <taxon>Hemiptera</taxon>
        <taxon>Sternorrhyncha</taxon>
        <taxon>Psylloidea</taxon>
        <taxon>Psyllidae</taxon>
        <taxon>Psyllinae</taxon>
        <taxon>Cacopsylla</taxon>
    </lineage>
</organism>
<reference evidence="1" key="1">
    <citation type="submission" date="2021-05" db="EMBL/GenBank/DDBJ databases">
        <authorList>
            <person name="Alioto T."/>
            <person name="Alioto T."/>
            <person name="Gomez Garrido J."/>
        </authorList>
    </citation>
    <scope>NUCLEOTIDE SEQUENCE</scope>
</reference>